<dbReference type="PANTHER" id="PTHR38165">
    <property type="match status" value="1"/>
</dbReference>
<reference evidence="3" key="1">
    <citation type="submission" date="2021-03" db="EMBL/GenBank/DDBJ databases">
        <authorList>
            <person name="Alouane T."/>
            <person name="Langin T."/>
            <person name="Bonhomme L."/>
        </authorList>
    </citation>
    <scope>NUCLEOTIDE SEQUENCE</scope>
    <source>
        <strain evidence="3">MDC_Fg202</strain>
    </source>
</reference>
<dbReference type="PANTHER" id="PTHR38165:SF1">
    <property type="entry name" value="GLUCANASE B"/>
    <property type="match status" value="1"/>
</dbReference>
<dbReference type="InterPro" id="IPR032477">
    <property type="entry name" value="Glyco_hydro_64"/>
</dbReference>
<accession>A0A9N8NIT7</accession>
<feature type="chain" id="PRO_5040379128" description="GH64 domain-containing protein" evidence="1">
    <location>
        <begin position="19"/>
        <end position="456"/>
    </location>
</feature>
<dbReference type="AlphaFoldDB" id="A0A9N8NIT7"/>
<dbReference type="InterPro" id="IPR037398">
    <property type="entry name" value="Glyco_hydro_64_fam"/>
</dbReference>
<evidence type="ECO:0000259" key="2">
    <source>
        <dbReference type="PROSITE" id="PS52006"/>
    </source>
</evidence>
<name>A0A9N8NIT7_GIBZA</name>
<evidence type="ECO:0000313" key="4">
    <source>
        <dbReference type="Proteomes" id="UP000746612"/>
    </source>
</evidence>
<dbReference type="Gene3D" id="2.60.110.10">
    <property type="entry name" value="Thaumatin"/>
    <property type="match status" value="1"/>
</dbReference>
<dbReference type="InterPro" id="IPR037176">
    <property type="entry name" value="Osmotin/thaumatin-like_sf"/>
</dbReference>
<feature type="signal peptide" evidence="1">
    <location>
        <begin position="1"/>
        <end position="18"/>
    </location>
</feature>
<organism evidence="3 4">
    <name type="scientific">Gibberella zeae</name>
    <name type="common">Wheat head blight fungus</name>
    <name type="synonym">Fusarium graminearum</name>
    <dbReference type="NCBI Taxonomy" id="5518"/>
    <lineage>
        <taxon>Eukaryota</taxon>
        <taxon>Fungi</taxon>
        <taxon>Dikarya</taxon>
        <taxon>Ascomycota</taxon>
        <taxon>Pezizomycotina</taxon>
        <taxon>Sordariomycetes</taxon>
        <taxon>Hypocreomycetidae</taxon>
        <taxon>Hypocreales</taxon>
        <taxon>Nectriaceae</taxon>
        <taxon>Fusarium</taxon>
    </lineage>
</organism>
<evidence type="ECO:0000256" key="1">
    <source>
        <dbReference type="SAM" id="SignalP"/>
    </source>
</evidence>
<comment type="caution">
    <text evidence="3">The sequence shown here is derived from an EMBL/GenBank/DDBJ whole genome shotgun (WGS) entry which is preliminary data.</text>
</comment>
<gene>
    <name evidence="3" type="ORF">MDCFG202_LOCUS193331</name>
</gene>
<sequence length="456" mass="49271">MRSVCTFIGLLTTSWVTALQSAAPVNEGGSTSEGFIKVDPGGATEVEATAANLLVGSLSQGKAYSVAGRAPSSWPLLVKLVNNFDHRNVKAYISGLDSTGNVFFIGPDGNSIYPDAESSRLPVEISQAIAIPLRSGSESLSIKLPSYIRSGRVYISTSDLRFFVVDMGTGSSIIQPSVTNQRDPNADKNWGFVELTYIDGLLYASISYVDFVGIVLGMILLARDGSSQTTAGLETDAITKICQDLSRQSKLDGRRWTSLCIANADGNPVCVLSPGNYYDIKPEMYDKYWDAYVDDVWKKYATQDLLINTQSIAGMIKCRVVDGKLACDGTGQKFDKPTAKYIWGCNSGPFLASKNSTLIHIAVIPRLCAGFARSTLLLKGGNIQPSLSRQSYYTVDPTNHYSRIVHLYEVDGRGYTFAYDDVNPDGNEDASGVLSSNNVQALVIHVGGPITQVSPR</sequence>
<protein>
    <recommendedName>
        <fullName evidence="2">GH64 domain-containing protein</fullName>
    </recommendedName>
</protein>
<proteinExistence type="predicted"/>
<dbReference type="Pfam" id="PF16483">
    <property type="entry name" value="Glyco_hydro_64"/>
    <property type="match status" value="1"/>
</dbReference>
<dbReference type="InterPro" id="IPR042517">
    <property type="entry name" value="Glyco_hydro_64_N_2"/>
</dbReference>
<dbReference type="Gene3D" id="3.30.920.50">
    <property type="entry name" value="Beta-1,3-glucanase, C-terminal domain"/>
    <property type="match status" value="1"/>
</dbReference>
<evidence type="ECO:0000313" key="3">
    <source>
        <dbReference type="EMBL" id="CAG1979579.1"/>
    </source>
</evidence>
<dbReference type="EMBL" id="CAJPIJ010000113">
    <property type="protein sequence ID" value="CAG1979579.1"/>
    <property type="molecule type" value="Genomic_DNA"/>
</dbReference>
<dbReference type="Proteomes" id="UP000746612">
    <property type="component" value="Unassembled WGS sequence"/>
</dbReference>
<keyword evidence="1" id="KW-0732">Signal</keyword>
<feature type="domain" description="GH64" evidence="2">
    <location>
        <begin position="73"/>
        <end position="433"/>
    </location>
</feature>
<dbReference type="PROSITE" id="PS52006">
    <property type="entry name" value="GH64"/>
    <property type="match status" value="1"/>
</dbReference>